<dbReference type="GO" id="GO:0070403">
    <property type="term" value="F:NAD+ binding"/>
    <property type="evidence" value="ECO:0007669"/>
    <property type="project" value="InterPro"/>
</dbReference>
<keyword evidence="2" id="KW-0808">Transferase</keyword>
<evidence type="ECO:0000256" key="1">
    <source>
        <dbReference type="ARBA" id="ARBA00001947"/>
    </source>
</evidence>
<feature type="domain" description="Deacetylase sirtuin-type" evidence="8">
    <location>
        <begin position="107"/>
        <end position="181"/>
    </location>
</feature>
<dbReference type="GO" id="GO:0017136">
    <property type="term" value="F:histone deacetylase activity, NAD-dependent"/>
    <property type="evidence" value="ECO:0007669"/>
    <property type="project" value="TreeGrafter"/>
</dbReference>
<keyword evidence="10" id="KW-1185">Reference proteome</keyword>
<evidence type="ECO:0000256" key="7">
    <source>
        <dbReference type="SAM" id="MobiDB-lite"/>
    </source>
</evidence>
<evidence type="ECO:0000313" key="9">
    <source>
        <dbReference type="EMBL" id="VDN14915.1"/>
    </source>
</evidence>
<evidence type="ECO:0000259" key="8">
    <source>
        <dbReference type="PROSITE" id="PS50305"/>
    </source>
</evidence>
<evidence type="ECO:0000256" key="4">
    <source>
        <dbReference type="ARBA" id="ARBA00022833"/>
    </source>
</evidence>
<dbReference type="Gene3D" id="3.30.1600.10">
    <property type="entry name" value="SIR2/SIRT2 'Small Domain"/>
    <property type="match status" value="1"/>
</dbReference>
<feature type="region of interest" description="Disordered" evidence="7">
    <location>
        <begin position="1"/>
        <end position="106"/>
    </location>
</feature>
<reference evidence="9 10" key="1">
    <citation type="submission" date="2018-11" db="EMBL/GenBank/DDBJ databases">
        <authorList>
            <consortium name="Pathogen Informatics"/>
        </authorList>
    </citation>
    <scope>NUCLEOTIDE SEQUENCE [LARGE SCALE GENOMIC DNA]</scope>
</reference>
<sequence>MATEEHFTPDTITDTSESTDAAATAAGANGDHPTAALVPPISTPSEIHPEPCDSSNHSVLIIDDEDDDEEDEKRPTTVSDDGSSSDSGGCEIISVDSDEEDDGERRWRSQYSTLDSVVKLINSSSRILVLTGAGISVSCGIPDFRSRDGIYARLAQDYPDLTSPQAMFEMDFFLHNPLPFF</sequence>
<name>A0A3P7LD17_DIBLA</name>
<dbReference type="PROSITE" id="PS50305">
    <property type="entry name" value="SIRTUIN"/>
    <property type="match status" value="1"/>
</dbReference>
<dbReference type="AlphaFoldDB" id="A0A3P7LD17"/>
<dbReference type="InterPro" id="IPR003000">
    <property type="entry name" value="Sirtuin"/>
</dbReference>
<feature type="compositionally biased region" description="Acidic residues" evidence="7">
    <location>
        <begin position="62"/>
        <end position="71"/>
    </location>
</feature>
<organism evidence="9 10">
    <name type="scientific">Dibothriocephalus latus</name>
    <name type="common">Fish tapeworm</name>
    <name type="synonym">Diphyllobothrium latum</name>
    <dbReference type="NCBI Taxonomy" id="60516"/>
    <lineage>
        <taxon>Eukaryota</taxon>
        <taxon>Metazoa</taxon>
        <taxon>Spiralia</taxon>
        <taxon>Lophotrochozoa</taxon>
        <taxon>Platyhelminthes</taxon>
        <taxon>Cestoda</taxon>
        <taxon>Eucestoda</taxon>
        <taxon>Diphyllobothriidea</taxon>
        <taxon>Diphyllobothriidae</taxon>
        <taxon>Dibothriocephalus</taxon>
    </lineage>
</organism>
<keyword evidence="4" id="KW-0862">Zinc</keyword>
<protein>
    <recommendedName>
        <fullName evidence="8">Deacetylase sirtuin-type domain-containing protein</fullName>
    </recommendedName>
</protein>
<keyword evidence="3" id="KW-0479">Metal-binding</keyword>
<dbReference type="GO" id="GO:0046872">
    <property type="term" value="F:metal ion binding"/>
    <property type="evidence" value="ECO:0007669"/>
    <property type="project" value="UniProtKB-KW"/>
</dbReference>
<gene>
    <name evidence="9" type="ORF">DILT_LOCUS10746</name>
</gene>
<dbReference type="InterPro" id="IPR026591">
    <property type="entry name" value="Sirtuin_cat_small_dom_sf"/>
</dbReference>
<feature type="non-terminal residue" evidence="9">
    <location>
        <position position="181"/>
    </location>
</feature>
<dbReference type="GO" id="GO:0002039">
    <property type="term" value="F:p53 binding"/>
    <property type="evidence" value="ECO:0007669"/>
    <property type="project" value="TreeGrafter"/>
</dbReference>
<comment type="cofactor">
    <cofactor evidence="1">
        <name>Zn(2+)</name>
        <dbReference type="ChEBI" id="CHEBI:29105"/>
    </cofactor>
</comment>
<proteinExistence type="predicted"/>
<dbReference type="InterPro" id="IPR050134">
    <property type="entry name" value="NAD-dep_sirtuin_deacylases"/>
</dbReference>
<dbReference type="GO" id="GO:0005654">
    <property type="term" value="C:nucleoplasm"/>
    <property type="evidence" value="ECO:0007669"/>
    <property type="project" value="TreeGrafter"/>
</dbReference>
<evidence type="ECO:0000313" key="10">
    <source>
        <dbReference type="Proteomes" id="UP000281553"/>
    </source>
</evidence>
<evidence type="ECO:0000256" key="5">
    <source>
        <dbReference type="ARBA" id="ARBA00023027"/>
    </source>
</evidence>
<feature type="compositionally biased region" description="Low complexity" evidence="7">
    <location>
        <begin position="9"/>
        <end position="28"/>
    </location>
</feature>
<keyword evidence="5" id="KW-0520">NAD</keyword>
<dbReference type="PANTHER" id="PTHR11085">
    <property type="entry name" value="NAD-DEPENDENT PROTEIN DEACYLASE SIRTUIN-5, MITOCHONDRIAL-RELATED"/>
    <property type="match status" value="1"/>
</dbReference>
<dbReference type="OrthoDB" id="424302at2759"/>
<comment type="caution">
    <text evidence="6">Lacks conserved residue(s) required for the propagation of feature annotation.</text>
</comment>
<dbReference type="InterPro" id="IPR026590">
    <property type="entry name" value="Ssirtuin_cat_dom"/>
</dbReference>
<dbReference type="Gene3D" id="3.40.50.1220">
    <property type="entry name" value="TPP-binding domain"/>
    <property type="match status" value="1"/>
</dbReference>
<evidence type="ECO:0000256" key="2">
    <source>
        <dbReference type="ARBA" id="ARBA00022679"/>
    </source>
</evidence>
<dbReference type="EMBL" id="UYRU01060766">
    <property type="protein sequence ID" value="VDN14915.1"/>
    <property type="molecule type" value="Genomic_DNA"/>
</dbReference>
<accession>A0A3P7LD17</accession>
<dbReference type="PANTHER" id="PTHR11085:SF9">
    <property type="entry name" value="NAD-DEPENDENT PROTEIN DEACETYLASE SIRTUIN-1"/>
    <property type="match status" value="1"/>
</dbReference>
<feature type="compositionally biased region" description="Low complexity" evidence="7">
    <location>
        <begin position="79"/>
        <end position="89"/>
    </location>
</feature>
<evidence type="ECO:0000256" key="3">
    <source>
        <dbReference type="ARBA" id="ARBA00022723"/>
    </source>
</evidence>
<dbReference type="GO" id="GO:0033553">
    <property type="term" value="C:rDNA heterochromatin"/>
    <property type="evidence" value="ECO:0007669"/>
    <property type="project" value="TreeGrafter"/>
</dbReference>
<dbReference type="GO" id="GO:0005637">
    <property type="term" value="C:nuclear inner membrane"/>
    <property type="evidence" value="ECO:0007669"/>
    <property type="project" value="TreeGrafter"/>
</dbReference>
<evidence type="ECO:0000256" key="6">
    <source>
        <dbReference type="PROSITE-ProRule" id="PRU00236"/>
    </source>
</evidence>
<dbReference type="Pfam" id="PF02146">
    <property type="entry name" value="SIR2"/>
    <property type="match status" value="1"/>
</dbReference>
<dbReference type="GO" id="GO:0003714">
    <property type="term" value="F:transcription corepressor activity"/>
    <property type="evidence" value="ECO:0007669"/>
    <property type="project" value="TreeGrafter"/>
</dbReference>
<dbReference type="InterPro" id="IPR029035">
    <property type="entry name" value="DHS-like_NAD/FAD-binding_dom"/>
</dbReference>
<dbReference type="SUPFAM" id="SSF52467">
    <property type="entry name" value="DHS-like NAD/FAD-binding domain"/>
    <property type="match status" value="1"/>
</dbReference>
<dbReference type="Proteomes" id="UP000281553">
    <property type="component" value="Unassembled WGS sequence"/>
</dbReference>